<dbReference type="AlphaFoldDB" id="A0A4R8DGV5"/>
<dbReference type="GO" id="GO:0032259">
    <property type="term" value="P:methylation"/>
    <property type="evidence" value="ECO:0007669"/>
    <property type="project" value="UniProtKB-KW"/>
</dbReference>
<comment type="caution">
    <text evidence="2">The sequence shown here is derived from an EMBL/GenBank/DDBJ whole genome shotgun (WGS) entry which is preliminary data.</text>
</comment>
<keyword evidence="2" id="KW-0489">Methyltransferase</keyword>
<dbReference type="GO" id="GO:0008168">
    <property type="term" value="F:methyltransferase activity"/>
    <property type="evidence" value="ECO:0007669"/>
    <property type="project" value="UniProtKB-KW"/>
</dbReference>
<reference evidence="2 3" key="1">
    <citation type="submission" date="2019-03" db="EMBL/GenBank/DDBJ databases">
        <title>Genomic Encyclopedia of Type Strains, Phase IV (KMG-IV): sequencing the most valuable type-strain genomes for metagenomic binning, comparative biology and taxonomic classification.</title>
        <authorList>
            <person name="Goeker M."/>
        </authorList>
    </citation>
    <scope>NUCLEOTIDE SEQUENCE [LARGE SCALE GENOMIC DNA]</scope>
    <source>
        <strain evidence="2 3">DSM 100059</strain>
    </source>
</reference>
<proteinExistence type="predicted"/>
<dbReference type="InterPro" id="IPR041698">
    <property type="entry name" value="Methyltransf_25"/>
</dbReference>
<organism evidence="2 3">
    <name type="scientific">Dinghuibacter silviterrae</name>
    <dbReference type="NCBI Taxonomy" id="1539049"/>
    <lineage>
        <taxon>Bacteria</taxon>
        <taxon>Pseudomonadati</taxon>
        <taxon>Bacteroidota</taxon>
        <taxon>Chitinophagia</taxon>
        <taxon>Chitinophagales</taxon>
        <taxon>Chitinophagaceae</taxon>
        <taxon>Dinghuibacter</taxon>
    </lineage>
</organism>
<dbReference type="Gene3D" id="3.40.50.150">
    <property type="entry name" value="Vaccinia Virus protein VP39"/>
    <property type="match status" value="1"/>
</dbReference>
<dbReference type="EMBL" id="SODV01000002">
    <property type="protein sequence ID" value="TDW96618.1"/>
    <property type="molecule type" value="Genomic_DNA"/>
</dbReference>
<dbReference type="SUPFAM" id="SSF53335">
    <property type="entry name" value="S-adenosyl-L-methionine-dependent methyltransferases"/>
    <property type="match status" value="1"/>
</dbReference>
<feature type="domain" description="Methyltransferase" evidence="1">
    <location>
        <begin position="48"/>
        <end position="145"/>
    </location>
</feature>
<sequence>MNEALTEAAFSKQSAIFDALYSGNTIVQYKRERVRTHVLSNLLPNSQILELNSGTGEDAIFFAGMGHQVHATDLSGGMLEQLAKKVAARGLNDRISYELCSFTALDTLRNQGPYDLIFSNFAGLNCTGDLSKVIASLPPLLKPGGIVTVVILPPFCLWETLLVAKGKLKTAFRRFFSRGGRKAKVEGFPFRCWYYWPSVVQKALGKDFETLDLEGLCTLVPPSYIEGFAEKRPGLYAYLKGLEEKKRRRWPWKYIGDYYIISLRKLS</sequence>
<dbReference type="CDD" id="cd02440">
    <property type="entry name" value="AdoMet_MTases"/>
    <property type="match status" value="1"/>
</dbReference>
<name>A0A4R8DGV5_9BACT</name>
<dbReference type="Pfam" id="PF13649">
    <property type="entry name" value="Methyltransf_25"/>
    <property type="match status" value="1"/>
</dbReference>
<gene>
    <name evidence="2" type="ORF">EDB95_4451</name>
</gene>
<protein>
    <submittedName>
        <fullName evidence="2">Methyltransferase family protein</fullName>
    </submittedName>
</protein>
<dbReference type="Proteomes" id="UP000294498">
    <property type="component" value="Unassembled WGS sequence"/>
</dbReference>
<evidence type="ECO:0000313" key="2">
    <source>
        <dbReference type="EMBL" id="TDW96618.1"/>
    </source>
</evidence>
<keyword evidence="2" id="KW-0808">Transferase</keyword>
<accession>A0A4R8DGV5</accession>
<keyword evidence="3" id="KW-1185">Reference proteome</keyword>
<evidence type="ECO:0000313" key="3">
    <source>
        <dbReference type="Proteomes" id="UP000294498"/>
    </source>
</evidence>
<dbReference type="RefSeq" id="WP_162852727.1">
    <property type="nucleotide sequence ID" value="NZ_SODV01000002.1"/>
</dbReference>
<evidence type="ECO:0000259" key="1">
    <source>
        <dbReference type="Pfam" id="PF13649"/>
    </source>
</evidence>
<dbReference type="InterPro" id="IPR029063">
    <property type="entry name" value="SAM-dependent_MTases_sf"/>
</dbReference>